<evidence type="ECO:0000313" key="16">
    <source>
        <dbReference type="Proteomes" id="UP000266292"/>
    </source>
</evidence>
<evidence type="ECO:0000256" key="12">
    <source>
        <dbReference type="RuleBase" id="RU003357"/>
    </source>
</evidence>
<reference evidence="16" key="1">
    <citation type="submission" date="2017-05" db="EMBL/GenBank/DDBJ databases">
        <authorList>
            <person name="Ray J."/>
            <person name="Price M."/>
            <person name="Deutschbauer A."/>
        </authorList>
    </citation>
    <scope>NUCLEOTIDE SEQUENCE [LARGE SCALE GENOMIC DNA]</scope>
    <source>
        <strain evidence="16">DSM 19842</strain>
    </source>
</reference>
<dbReference type="GO" id="GO:0006826">
    <property type="term" value="P:iron ion transport"/>
    <property type="evidence" value="ECO:0007669"/>
    <property type="project" value="UniProtKB-KW"/>
</dbReference>
<name>A0A1X9YWJ1_9BACT</name>
<keyword evidence="2 11" id="KW-0813">Transport</keyword>
<dbReference type="KEGG" id="pact:CA264_18395"/>
<sequence>MSLPLRYYTPVLLLFLFLMPQVLQAQELFTGYVLDAASEQPLEGVTVTASTGEQGISNGSGYFSLATAAAPKRIVFSYLGYKTEAVANPPAGRELRVLLAPDAASLQEVVITGYETNRPLLQTAGAVSLIEREVIERFDESSIVRAVNTVPGVRMEERAPASYRLSIRGSTLRSPYGVRNVKVYYNGIPFTEANGTTALNLLDAANIGRVEVLKGPTASIYGAGTGGTVLLEPRRPLPGEKALEVGTTVGSYGFRRYTATAGVGAEKSSLLVQYTRQRYDGYRAQSAIDRDVLLLSSEFRPSEKRTVSANLLYSNLYYELPGGLTLEQYEQDPRQARGGQFGSEAQNASLDLEGVNVGLKQEYRFNERFRNTTALYGLHKFKDNPFNTDYERNTSQEFGGRTSFAYDAQLGSVGATFTAGGEFQRGFEAARTYDNNAGTPGGLRTDDEVIAKAGFVFAQAEFELPAGFIATAALSLNDTRYDITRLQQASSGDYKYKKDFEAVLSPRVALLKQLSDQVTVHASVSSGFSPPTEEEILTSDGQLNEGLEAEKGTNYEAGVRGFMLADKLSFDVVGFYFRLKETIVSRQDVSSVAVFRNVGSTDQKGVETSIGYTLLDEPAQPLSLLKVWGSYTYSHFRFDEYQQGETDLSGNELTGVAPHAATAGLDLSTRFGAYLNLTANYVDDIPLNDANTVYADSHVVAGARLGLKRQLGNSLGLEVFGGVDNLTDEKYSLGNDLNAFGGRYFQPAPARNYYGGIRLKYAL</sequence>
<keyword evidence="10 11" id="KW-0998">Cell outer membrane</keyword>
<keyword evidence="3 11" id="KW-1134">Transmembrane beta strand</keyword>
<organism evidence="15 16">
    <name type="scientific">Pontibacter actiniarum</name>
    <dbReference type="NCBI Taxonomy" id="323450"/>
    <lineage>
        <taxon>Bacteria</taxon>
        <taxon>Pseudomonadati</taxon>
        <taxon>Bacteroidota</taxon>
        <taxon>Cytophagia</taxon>
        <taxon>Cytophagales</taxon>
        <taxon>Hymenobacteraceae</taxon>
        <taxon>Pontibacter</taxon>
    </lineage>
</organism>
<evidence type="ECO:0000256" key="2">
    <source>
        <dbReference type="ARBA" id="ARBA00022448"/>
    </source>
</evidence>
<keyword evidence="5 11" id="KW-0812">Transmembrane</keyword>
<keyword evidence="4" id="KW-0410">Iron transport</keyword>
<dbReference type="Pfam" id="PF13715">
    <property type="entry name" value="CarbopepD_reg_2"/>
    <property type="match status" value="1"/>
</dbReference>
<evidence type="ECO:0000256" key="5">
    <source>
        <dbReference type="ARBA" id="ARBA00022692"/>
    </source>
</evidence>
<dbReference type="STRING" id="709015.GCA_000472485_03715"/>
<comment type="similarity">
    <text evidence="11 12">Belongs to the TonB-dependent receptor family.</text>
</comment>
<evidence type="ECO:0000256" key="9">
    <source>
        <dbReference type="ARBA" id="ARBA00023136"/>
    </source>
</evidence>
<dbReference type="CDD" id="cd01347">
    <property type="entry name" value="ligand_gated_channel"/>
    <property type="match status" value="1"/>
</dbReference>
<dbReference type="PROSITE" id="PS52016">
    <property type="entry name" value="TONB_DEPENDENT_REC_3"/>
    <property type="match status" value="1"/>
</dbReference>
<dbReference type="SUPFAM" id="SSF49464">
    <property type="entry name" value="Carboxypeptidase regulatory domain-like"/>
    <property type="match status" value="1"/>
</dbReference>
<feature type="domain" description="TonB-dependent receptor plug" evidence="14">
    <location>
        <begin position="121"/>
        <end position="228"/>
    </location>
</feature>
<dbReference type="RefSeq" id="WP_036777269.1">
    <property type="nucleotide sequence ID" value="NZ_CP021235.1"/>
</dbReference>
<keyword evidence="6" id="KW-0408">Iron</keyword>
<dbReference type="GO" id="GO:0009279">
    <property type="term" value="C:cell outer membrane"/>
    <property type="evidence" value="ECO:0007669"/>
    <property type="project" value="UniProtKB-SubCell"/>
</dbReference>
<dbReference type="Pfam" id="PF00593">
    <property type="entry name" value="TonB_dep_Rec_b-barrel"/>
    <property type="match status" value="1"/>
</dbReference>
<dbReference type="Gene3D" id="2.40.170.20">
    <property type="entry name" value="TonB-dependent receptor, beta-barrel domain"/>
    <property type="match status" value="1"/>
</dbReference>
<dbReference type="EMBL" id="CP021235">
    <property type="protein sequence ID" value="ARS37239.1"/>
    <property type="molecule type" value="Genomic_DNA"/>
</dbReference>
<evidence type="ECO:0000256" key="4">
    <source>
        <dbReference type="ARBA" id="ARBA00022496"/>
    </source>
</evidence>
<keyword evidence="16" id="KW-1185">Reference proteome</keyword>
<evidence type="ECO:0000259" key="14">
    <source>
        <dbReference type="Pfam" id="PF07715"/>
    </source>
</evidence>
<evidence type="ECO:0000256" key="1">
    <source>
        <dbReference type="ARBA" id="ARBA00004571"/>
    </source>
</evidence>
<proteinExistence type="inferred from homology"/>
<dbReference type="PANTHER" id="PTHR32552">
    <property type="entry name" value="FERRICHROME IRON RECEPTOR-RELATED"/>
    <property type="match status" value="1"/>
</dbReference>
<dbReference type="Gene3D" id="2.170.130.10">
    <property type="entry name" value="TonB-dependent receptor, plug domain"/>
    <property type="match status" value="1"/>
</dbReference>
<feature type="domain" description="TonB-dependent receptor-like beta-barrel" evidence="13">
    <location>
        <begin position="313"/>
        <end position="726"/>
    </location>
</feature>
<dbReference type="InterPro" id="IPR036942">
    <property type="entry name" value="Beta-barrel_TonB_sf"/>
</dbReference>
<evidence type="ECO:0000313" key="15">
    <source>
        <dbReference type="EMBL" id="ARS37239.1"/>
    </source>
</evidence>
<dbReference type="InterPro" id="IPR000531">
    <property type="entry name" value="Beta-barrel_TonB"/>
</dbReference>
<keyword evidence="15" id="KW-0675">Receptor</keyword>
<dbReference type="InterPro" id="IPR037066">
    <property type="entry name" value="Plug_dom_sf"/>
</dbReference>
<dbReference type="OrthoDB" id="9782587at2"/>
<evidence type="ECO:0000256" key="7">
    <source>
        <dbReference type="ARBA" id="ARBA00023065"/>
    </source>
</evidence>
<dbReference type="InterPro" id="IPR039426">
    <property type="entry name" value="TonB-dep_rcpt-like"/>
</dbReference>
<dbReference type="Proteomes" id="UP000266292">
    <property type="component" value="Chromosome"/>
</dbReference>
<keyword evidence="9 11" id="KW-0472">Membrane</keyword>
<dbReference type="InterPro" id="IPR008969">
    <property type="entry name" value="CarboxyPept-like_regulatory"/>
</dbReference>
<dbReference type="InterPro" id="IPR012910">
    <property type="entry name" value="Plug_dom"/>
</dbReference>
<evidence type="ECO:0000259" key="13">
    <source>
        <dbReference type="Pfam" id="PF00593"/>
    </source>
</evidence>
<evidence type="ECO:0000256" key="3">
    <source>
        <dbReference type="ARBA" id="ARBA00022452"/>
    </source>
</evidence>
<dbReference type="Pfam" id="PF07715">
    <property type="entry name" value="Plug"/>
    <property type="match status" value="1"/>
</dbReference>
<dbReference type="SUPFAM" id="SSF56935">
    <property type="entry name" value="Porins"/>
    <property type="match status" value="1"/>
</dbReference>
<protein>
    <submittedName>
        <fullName evidence="15">TonB-dependent receptor</fullName>
    </submittedName>
</protein>
<evidence type="ECO:0000256" key="10">
    <source>
        <dbReference type="ARBA" id="ARBA00023237"/>
    </source>
</evidence>
<dbReference type="AlphaFoldDB" id="A0A1X9YWJ1"/>
<keyword evidence="7" id="KW-0406">Ion transport</keyword>
<evidence type="ECO:0000256" key="11">
    <source>
        <dbReference type="PROSITE-ProRule" id="PRU01360"/>
    </source>
</evidence>
<keyword evidence="8 12" id="KW-0798">TonB box</keyword>
<evidence type="ECO:0000256" key="6">
    <source>
        <dbReference type="ARBA" id="ARBA00023004"/>
    </source>
</evidence>
<evidence type="ECO:0000256" key="8">
    <source>
        <dbReference type="ARBA" id="ARBA00023077"/>
    </source>
</evidence>
<gene>
    <name evidence="15" type="ORF">CA264_18395</name>
</gene>
<comment type="subcellular location">
    <subcellularLocation>
        <location evidence="1 11">Cell outer membrane</location>
        <topology evidence="1 11">Multi-pass membrane protein</topology>
    </subcellularLocation>
</comment>
<accession>A0A1X9YWJ1</accession>
<dbReference type="PANTHER" id="PTHR32552:SF81">
    <property type="entry name" value="TONB-DEPENDENT OUTER MEMBRANE RECEPTOR"/>
    <property type="match status" value="1"/>
</dbReference>